<organism evidence="2 3">
    <name type="scientific">Truncatella angustata</name>
    <dbReference type="NCBI Taxonomy" id="152316"/>
    <lineage>
        <taxon>Eukaryota</taxon>
        <taxon>Fungi</taxon>
        <taxon>Dikarya</taxon>
        <taxon>Ascomycota</taxon>
        <taxon>Pezizomycotina</taxon>
        <taxon>Sordariomycetes</taxon>
        <taxon>Xylariomycetidae</taxon>
        <taxon>Amphisphaeriales</taxon>
        <taxon>Sporocadaceae</taxon>
        <taxon>Truncatella</taxon>
    </lineage>
</organism>
<evidence type="ECO:0000256" key="1">
    <source>
        <dbReference type="SAM" id="MobiDB-lite"/>
    </source>
</evidence>
<dbReference type="OrthoDB" id="3553834at2759"/>
<feature type="region of interest" description="Disordered" evidence="1">
    <location>
        <begin position="82"/>
        <end position="114"/>
    </location>
</feature>
<dbReference type="RefSeq" id="XP_045963003.1">
    <property type="nucleotide sequence ID" value="XM_046105755.1"/>
</dbReference>
<comment type="caution">
    <text evidence="2">The sequence shown here is derived from an EMBL/GenBank/DDBJ whole genome shotgun (WGS) entry which is preliminary data.</text>
</comment>
<feature type="compositionally biased region" description="Basic and acidic residues" evidence="1">
    <location>
        <begin position="84"/>
        <end position="106"/>
    </location>
</feature>
<dbReference type="Proteomes" id="UP000758603">
    <property type="component" value="Unassembled WGS sequence"/>
</dbReference>
<dbReference type="AlphaFoldDB" id="A0A9P8UV15"/>
<gene>
    <name evidence="2" type="ORF">BKA67DRAFT_640231</name>
</gene>
<dbReference type="EMBL" id="JAGPXC010000001">
    <property type="protein sequence ID" value="KAH6658872.1"/>
    <property type="molecule type" value="Genomic_DNA"/>
</dbReference>
<dbReference type="GeneID" id="70134646"/>
<evidence type="ECO:0000313" key="2">
    <source>
        <dbReference type="EMBL" id="KAH6658872.1"/>
    </source>
</evidence>
<protein>
    <submittedName>
        <fullName evidence="2">Uncharacterized protein</fullName>
    </submittedName>
</protein>
<sequence length="318" mass="36248">METFHSPLLKNKSLNITATPSHSSNGNLPKFFDSSSDCGTPKSDVEMKVCDNDEEVAQPTTRLKVCPRIPVVDLFEQQNGWSSAEHHDTSNSVHDIDPKTDAKDPYSDDDDELSHSPSWYRFRPSTATIEGTSIILEARHRYVALVEDGFRDREFHRILGKEYIDGEVHYLVDSVPTLVRVRVLHKAKAQPLISQFEYPALYPHFMTDLKTNCCLRFKARARTPKIEEFQPELTEATARSKQIPNVYCKVTTPIPAVLHVNTEMRDIALKTYNLFTRVFFENPFHLHSTHDTLFILSVGLAHVIQKTVSLDEVAIVRN</sequence>
<feature type="region of interest" description="Disordered" evidence="1">
    <location>
        <begin position="15"/>
        <end position="37"/>
    </location>
</feature>
<proteinExistence type="predicted"/>
<evidence type="ECO:0000313" key="3">
    <source>
        <dbReference type="Proteomes" id="UP000758603"/>
    </source>
</evidence>
<name>A0A9P8UV15_9PEZI</name>
<accession>A0A9P8UV15</accession>
<keyword evidence="3" id="KW-1185">Reference proteome</keyword>
<reference evidence="2" key="1">
    <citation type="journal article" date="2021" name="Nat. Commun.">
        <title>Genetic determinants of endophytism in the Arabidopsis root mycobiome.</title>
        <authorList>
            <person name="Mesny F."/>
            <person name="Miyauchi S."/>
            <person name="Thiergart T."/>
            <person name="Pickel B."/>
            <person name="Atanasova L."/>
            <person name="Karlsson M."/>
            <person name="Huettel B."/>
            <person name="Barry K.W."/>
            <person name="Haridas S."/>
            <person name="Chen C."/>
            <person name="Bauer D."/>
            <person name="Andreopoulos W."/>
            <person name="Pangilinan J."/>
            <person name="LaButti K."/>
            <person name="Riley R."/>
            <person name="Lipzen A."/>
            <person name="Clum A."/>
            <person name="Drula E."/>
            <person name="Henrissat B."/>
            <person name="Kohler A."/>
            <person name="Grigoriev I.V."/>
            <person name="Martin F.M."/>
            <person name="Hacquard S."/>
        </authorList>
    </citation>
    <scope>NUCLEOTIDE SEQUENCE</scope>
    <source>
        <strain evidence="2">MPI-SDFR-AT-0073</strain>
    </source>
</reference>